<sequence length="1701" mass="193654">MDDTKRANLKRQWDKIVKDLHVDHVLDDLYSQQIINNNELDRIKKIDTRVEQADSLLKIIANKDNRAYDNFINVLRKDYDWLSKGLQEVNDDNDVKHGLHEDVFQDALVLGNVPRQPPYYVKRTEPLQELQRHLEELEPCQRIILHGMTGSGKSCLAAAAVKEPELLQGYFKNRVFWINLGDVKVIEQLPVHMTLLLQILQNDTREVKKHKIRPISMPPNQECDLSIEIAILKNALKNIFLNMYRDALLILDNVSLREATDAFDLGCKTLITTQVKDIIVGNNSMYVEVKGGFTEEETVELFAKSLRTEVQKLPLGQAVKIHKLCKGEPILVSLIGSLFEPYRDELLHGVSLWEYYVKKLTNKENNLKRQLFDTISICIERLSKDLRELYYSFAVFVEDVNITPRVLQTIWNLENLYDVNAKMTELQNKSLIVSYYNYELKTFVYGVHDLFLAYLKEKLGIAGLVAQHQKLISAYKRVSNNNFANLLNDNYIFQYIGYHLKQAQCYDDFSIYFNLKFIGAKIKAIGTADLLRDFQLYKTEITRNDEIRIKQLQEYINFIKAKGHDLHKYPDTDIIQYGLSLDKDGFIFKEAIKLVEAKPKSLFLHLQAPQESVYFTHTLDLQQDVSAACFTSDVNQVLVGMKTGDINLWEQAYNQKLYVFSGHTDSITHLQLGPNRNGFLSVSDDGSVKIWNLEGVVLRNSNGEVYDENGFHENIPSPRVKQSNWKNFYDHNGKGKIDRSKTCRLSEEYNVDRIISAAYAHDNEYRIVTGCFSGKVLIWTTEADPRIIVSIPGRGTPINCVTFSGDDSLIVFSNDNTIFIYSSENGEFLSHLFNECYIHSLLIVPEMDSMVVAINENTITKWSWNQFGMKVTDFTVTELDNRGSTKFLCGAVTDDGMYLVAGSTDHFIRIWHLGTGKIVQEILNNKGLVVCLDTFYDDSKNAVHILLSGSDDKTVKQWHIQPSSPTKDDTKLLPIFDCYWNGKVPRIAVVDSSNKVQILNGYNLITESDRLQSPIKVVRFSLCGNKVAIGLENGDVNEFDYKNRHYETLMKLHDSVVLLKYFNTANDGANQKYAKNYVSSDVILVASAQNGWVTIYKNKRALCLLQPPPLLQVNSIFKQMAVIPIVQCFYLNNACKLLSVSENRTIKLWNEDNMSCTILYGEKMHPDEAVNIVTMATISPDQTYLAITFANGCFEIYSLNVNNSVISLTLIQEKTMDSPLRSCRFSHNGKILALGQDDGNIVIWSIESKFQIGTLQLHKSSVRYLLFSPSPALILISVGDQIAWWDLTKLPDDAQNKDRYRRRSSSIKKKNLTLDLTVPMTDLNLGFWNDKEGKTDKPHLLLVIKNSTNLVAQSATIESPTIDPSGIQNLAHDMNVCTQLTICFPDDQQSAPDFSISSRNKPTLDRDPDQVVLVPEDEQSAPGSAIILSRNERSPGRDIDKAVLMIDQPSTSSLIPVLTRIDQPTTSGLILSVTKDSYTLDNVASLTPPTSEGLQLRSTKRREKLPAVVRSPQMLEYYMKRDDKKRAAEKQKEDKKLLEEAKRKESQAKTKEREDKKKQKLNSKRKRNNSSSSSSHSQSDFSLQESGDSEWKLAISDDGNEGEEVSLDELKEGAFILAKLKWGKRNLTVFVYLCVIQEFREDGNIVVTGLKNIDSEKEYVAEEKDICEINLKEIVKLVEEPELIVKGERVGYRFKKSLNVS</sequence>
<evidence type="ECO:0000256" key="2">
    <source>
        <dbReference type="ARBA" id="ARBA00022703"/>
    </source>
</evidence>
<feature type="repeat" description="WD" evidence="4">
    <location>
        <begin position="891"/>
        <end position="921"/>
    </location>
</feature>
<dbReference type="EMBL" id="JARPUR010000002">
    <property type="protein sequence ID" value="KAK4883286.1"/>
    <property type="molecule type" value="Genomic_DNA"/>
</dbReference>
<dbReference type="PROSITE" id="PS50082">
    <property type="entry name" value="WD_REPEATS_2"/>
    <property type="match status" value="3"/>
</dbReference>
<dbReference type="InterPro" id="IPR027417">
    <property type="entry name" value="P-loop_NTPase"/>
</dbReference>
<evidence type="ECO:0000313" key="8">
    <source>
        <dbReference type="Proteomes" id="UP001353858"/>
    </source>
</evidence>
<keyword evidence="2" id="KW-0053">Apoptosis</keyword>
<dbReference type="InterPro" id="IPR036388">
    <property type="entry name" value="WH-like_DNA-bd_sf"/>
</dbReference>
<dbReference type="GO" id="GO:0043531">
    <property type="term" value="F:ADP binding"/>
    <property type="evidence" value="ECO:0007669"/>
    <property type="project" value="InterPro"/>
</dbReference>
<feature type="repeat" description="WD" evidence="4">
    <location>
        <begin position="1213"/>
        <end position="1254"/>
    </location>
</feature>
<keyword evidence="1 4" id="KW-0853">WD repeat</keyword>
<dbReference type="Pfam" id="PF21296">
    <property type="entry name" value="WHD_APAF1"/>
    <property type="match status" value="1"/>
</dbReference>
<dbReference type="GO" id="GO:0006915">
    <property type="term" value="P:apoptotic process"/>
    <property type="evidence" value="ECO:0007669"/>
    <property type="project" value="UniProtKB-KW"/>
</dbReference>
<dbReference type="InterPro" id="IPR015943">
    <property type="entry name" value="WD40/YVTN_repeat-like_dom_sf"/>
</dbReference>
<gene>
    <name evidence="7" type="ORF">RN001_006605</name>
</gene>
<dbReference type="Pfam" id="PF00931">
    <property type="entry name" value="NB-ARC"/>
    <property type="match status" value="1"/>
</dbReference>
<dbReference type="CDD" id="cd01671">
    <property type="entry name" value="CARD"/>
    <property type="match status" value="1"/>
</dbReference>
<dbReference type="Pfam" id="PF00619">
    <property type="entry name" value="CARD"/>
    <property type="match status" value="1"/>
</dbReference>
<dbReference type="Proteomes" id="UP001353858">
    <property type="component" value="Unassembled WGS sequence"/>
</dbReference>
<dbReference type="SUPFAM" id="SSF50978">
    <property type="entry name" value="WD40 repeat-like"/>
    <property type="match status" value="2"/>
</dbReference>
<evidence type="ECO:0000256" key="5">
    <source>
        <dbReference type="SAM" id="MobiDB-lite"/>
    </source>
</evidence>
<protein>
    <recommendedName>
        <fullName evidence="6">CARD domain-containing protein</fullName>
    </recommendedName>
</protein>
<dbReference type="PROSITE" id="PS50209">
    <property type="entry name" value="CARD"/>
    <property type="match status" value="1"/>
</dbReference>
<feature type="repeat" description="WD" evidence="4">
    <location>
        <begin position="660"/>
        <end position="694"/>
    </location>
</feature>
<dbReference type="PANTHER" id="PTHR22845">
    <property type="entry name" value="APOPTOTIC PROTEASE-ACTIVATING FACTOR 1"/>
    <property type="match status" value="1"/>
</dbReference>
<feature type="compositionally biased region" description="Basic residues" evidence="5">
    <location>
        <begin position="1558"/>
        <end position="1568"/>
    </location>
</feature>
<dbReference type="InterPro" id="IPR001315">
    <property type="entry name" value="CARD"/>
</dbReference>
<dbReference type="InterPro" id="IPR036322">
    <property type="entry name" value="WD40_repeat_dom_sf"/>
</dbReference>
<name>A0AAN7PIS7_9COLE</name>
<organism evidence="7 8">
    <name type="scientific">Aquatica leii</name>
    <dbReference type="NCBI Taxonomy" id="1421715"/>
    <lineage>
        <taxon>Eukaryota</taxon>
        <taxon>Metazoa</taxon>
        <taxon>Ecdysozoa</taxon>
        <taxon>Arthropoda</taxon>
        <taxon>Hexapoda</taxon>
        <taxon>Insecta</taxon>
        <taxon>Pterygota</taxon>
        <taxon>Neoptera</taxon>
        <taxon>Endopterygota</taxon>
        <taxon>Coleoptera</taxon>
        <taxon>Polyphaga</taxon>
        <taxon>Elateriformia</taxon>
        <taxon>Elateroidea</taxon>
        <taxon>Lampyridae</taxon>
        <taxon>Luciolinae</taxon>
        <taxon>Aquatica</taxon>
    </lineage>
</organism>
<dbReference type="InterPro" id="IPR001680">
    <property type="entry name" value="WD40_rpt"/>
</dbReference>
<evidence type="ECO:0000313" key="7">
    <source>
        <dbReference type="EMBL" id="KAK4883286.1"/>
    </source>
</evidence>
<dbReference type="SMART" id="SM00320">
    <property type="entry name" value="WD40"/>
    <property type="match status" value="10"/>
</dbReference>
<dbReference type="InterPro" id="IPR042197">
    <property type="entry name" value="Apaf_helical"/>
</dbReference>
<feature type="compositionally biased region" description="Low complexity" evidence="5">
    <location>
        <begin position="1569"/>
        <end position="1579"/>
    </location>
</feature>
<dbReference type="Gene3D" id="3.40.50.300">
    <property type="entry name" value="P-loop containing nucleotide triphosphate hydrolases"/>
    <property type="match status" value="1"/>
</dbReference>
<evidence type="ECO:0000256" key="4">
    <source>
        <dbReference type="PROSITE-ProRule" id="PRU00221"/>
    </source>
</evidence>
<dbReference type="Pfam" id="PF17908">
    <property type="entry name" value="APAF1_C"/>
    <property type="match status" value="1"/>
</dbReference>
<dbReference type="InterPro" id="IPR041452">
    <property type="entry name" value="APAF1_C"/>
</dbReference>
<dbReference type="Gene3D" id="2.130.10.10">
    <property type="entry name" value="YVTN repeat-like/Quinoprotein amine dehydrogenase"/>
    <property type="match status" value="4"/>
</dbReference>
<dbReference type="Gene3D" id="1.10.533.10">
    <property type="entry name" value="Death Domain, Fas"/>
    <property type="match status" value="1"/>
</dbReference>
<dbReference type="GO" id="GO:0005829">
    <property type="term" value="C:cytosol"/>
    <property type="evidence" value="ECO:0007669"/>
    <property type="project" value="UniProtKB-ARBA"/>
</dbReference>
<evidence type="ECO:0000259" key="6">
    <source>
        <dbReference type="PROSITE" id="PS50209"/>
    </source>
</evidence>
<keyword evidence="8" id="KW-1185">Reference proteome</keyword>
<dbReference type="Gene3D" id="1.10.8.430">
    <property type="entry name" value="Helical domain of apoptotic protease-activating factors"/>
    <property type="match status" value="1"/>
</dbReference>
<dbReference type="InterPro" id="IPR048975">
    <property type="entry name" value="WHD_APAF1"/>
</dbReference>
<dbReference type="InterPro" id="IPR011029">
    <property type="entry name" value="DEATH-like_dom_sf"/>
</dbReference>
<dbReference type="PANTHER" id="PTHR22845:SF5">
    <property type="entry name" value="APOPTOTIC PROTEASE-ACTIVATING FACTOR 1"/>
    <property type="match status" value="1"/>
</dbReference>
<evidence type="ECO:0000256" key="3">
    <source>
        <dbReference type="ARBA" id="ARBA00022737"/>
    </source>
</evidence>
<accession>A0AAN7PIS7</accession>
<dbReference type="SUPFAM" id="SSF47986">
    <property type="entry name" value="DEATH domain"/>
    <property type="match status" value="1"/>
</dbReference>
<feature type="compositionally biased region" description="Polar residues" evidence="5">
    <location>
        <begin position="1484"/>
        <end position="1497"/>
    </location>
</feature>
<dbReference type="InterPro" id="IPR002182">
    <property type="entry name" value="NB-ARC"/>
</dbReference>
<dbReference type="PROSITE" id="PS50294">
    <property type="entry name" value="WD_REPEATS_REGION"/>
    <property type="match status" value="1"/>
</dbReference>
<dbReference type="SMART" id="SM00114">
    <property type="entry name" value="CARD"/>
    <property type="match status" value="1"/>
</dbReference>
<dbReference type="Gene3D" id="1.10.10.10">
    <property type="entry name" value="Winged helix-like DNA-binding domain superfamily/Winged helix DNA-binding domain"/>
    <property type="match status" value="1"/>
</dbReference>
<comment type="caution">
    <text evidence="7">The sequence shown here is derived from an EMBL/GenBank/DDBJ whole genome shotgun (WGS) entry which is preliminary data.</text>
</comment>
<keyword evidence="3" id="KW-0677">Repeat</keyword>
<dbReference type="Pfam" id="PF00400">
    <property type="entry name" value="WD40"/>
    <property type="match status" value="5"/>
</dbReference>
<dbReference type="Gene3D" id="1.25.40.370">
    <property type="match status" value="1"/>
</dbReference>
<dbReference type="SUPFAM" id="SSF52540">
    <property type="entry name" value="P-loop containing nucleoside triphosphate hydrolases"/>
    <property type="match status" value="1"/>
</dbReference>
<proteinExistence type="predicted"/>
<evidence type="ECO:0000256" key="1">
    <source>
        <dbReference type="ARBA" id="ARBA00022574"/>
    </source>
</evidence>
<feature type="domain" description="CARD" evidence="6">
    <location>
        <begin position="1"/>
        <end position="77"/>
    </location>
</feature>
<feature type="compositionally biased region" description="Basic and acidic residues" evidence="5">
    <location>
        <begin position="1518"/>
        <end position="1557"/>
    </location>
</feature>
<feature type="region of interest" description="Disordered" evidence="5">
    <location>
        <begin position="1484"/>
        <end position="1585"/>
    </location>
</feature>
<reference evidence="8" key="1">
    <citation type="submission" date="2023-01" db="EMBL/GenBank/DDBJ databases">
        <title>Key to firefly adult light organ development and bioluminescence: homeobox transcription factors regulate luciferase expression and transportation to peroxisome.</title>
        <authorList>
            <person name="Fu X."/>
        </authorList>
    </citation>
    <scope>NUCLEOTIDE SEQUENCE [LARGE SCALE GENOMIC DNA]</scope>
</reference>
<dbReference type="GO" id="GO:0042981">
    <property type="term" value="P:regulation of apoptotic process"/>
    <property type="evidence" value="ECO:0007669"/>
    <property type="project" value="InterPro"/>
</dbReference>